<evidence type="ECO:0000313" key="2">
    <source>
        <dbReference type="Proteomes" id="UP000002030"/>
    </source>
</evidence>
<organism evidence="1 2">
    <name type="scientific">Thermanaerovibrio acidaminovorans (strain ATCC 49978 / DSM 6589 / Su883)</name>
    <name type="common">Selenomonas acidaminovorans</name>
    <dbReference type="NCBI Taxonomy" id="525903"/>
    <lineage>
        <taxon>Bacteria</taxon>
        <taxon>Thermotogati</taxon>
        <taxon>Synergistota</taxon>
        <taxon>Synergistia</taxon>
        <taxon>Synergistales</taxon>
        <taxon>Synergistaceae</taxon>
        <taxon>Thermanaerovibrio</taxon>
    </lineage>
</organism>
<dbReference type="RefSeq" id="WP_012868892.1">
    <property type="nucleotide sequence ID" value="NC_013522.1"/>
</dbReference>
<dbReference type="STRING" id="525903.Taci_0136"/>
<dbReference type="EnsemblBacteria" id="ACZ18376">
    <property type="protein sequence ID" value="ACZ18376"/>
    <property type="gene ID" value="Taci_0136"/>
</dbReference>
<keyword evidence="2" id="KW-1185">Reference proteome</keyword>
<dbReference type="HOGENOM" id="CLU_214773_1_0_0"/>
<dbReference type="KEGG" id="tai:Taci_0136"/>
<dbReference type="EMBL" id="CP001818">
    <property type="protein sequence ID" value="ACZ18376.1"/>
    <property type="molecule type" value="Genomic_DNA"/>
</dbReference>
<proteinExistence type="predicted"/>
<evidence type="ECO:0000313" key="1">
    <source>
        <dbReference type="EMBL" id="ACZ18376.1"/>
    </source>
</evidence>
<reference evidence="1 2" key="1">
    <citation type="journal article" date="2009" name="Stand. Genomic Sci.">
        <title>Complete genome sequence of Thermanaerovibrio acidaminovorans type strain (Su883).</title>
        <authorList>
            <person name="Chovatia M."/>
            <person name="Sikorski J."/>
            <person name="Schroder M."/>
            <person name="Lapidus A."/>
            <person name="Nolan M."/>
            <person name="Tice H."/>
            <person name="Glavina Del Rio T."/>
            <person name="Copeland A."/>
            <person name="Cheng J.F."/>
            <person name="Lucas S."/>
            <person name="Chen F."/>
            <person name="Bruce D."/>
            <person name="Goodwin L."/>
            <person name="Pitluck S."/>
            <person name="Ivanova N."/>
            <person name="Mavromatis K."/>
            <person name="Ovchinnikova G."/>
            <person name="Pati A."/>
            <person name="Chen A."/>
            <person name="Palaniappan K."/>
            <person name="Land M."/>
            <person name="Hauser L."/>
            <person name="Chang Y.J."/>
            <person name="Jeffries C.D."/>
            <person name="Chain P."/>
            <person name="Saunders E."/>
            <person name="Detter J.C."/>
            <person name="Brettin T."/>
            <person name="Rohde M."/>
            <person name="Goker M."/>
            <person name="Spring S."/>
            <person name="Bristow J."/>
            <person name="Markowitz V."/>
            <person name="Hugenholtz P."/>
            <person name="Kyrpides N.C."/>
            <person name="Klenk H.P."/>
            <person name="Eisen J.A."/>
        </authorList>
    </citation>
    <scope>NUCLEOTIDE SEQUENCE [LARGE SCALE GENOMIC DNA]</scope>
    <source>
        <strain evidence="2">ATCC 49978 / DSM 6589 / Su883</strain>
    </source>
</reference>
<protein>
    <submittedName>
        <fullName evidence="1">Uncharacterized protein</fullName>
    </submittedName>
</protein>
<dbReference type="Proteomes" id="UP000002030">
    <property type="component" value="Chromosome"/>
</dbReference>
<name>D1B7X3_THEAS</name>
<sequence length="47" mass="5374">MTWIYMGLVALVLFLVVDRCLRDRDPMTQATAAMVAIPLVLRLLRVK</sequence>
<gene>
    <name evidence="1" type="ordered locus">Taci_0136</name>
</gene>
<dbReference type="AlphaFoldDB" id="D1B7X3"/>
<accession>D1B7X3</accession>